<reference evidence="4 5" key="1">
    <citation type="submission" date="2019-12" db="EMBL/GenBank/DDBJ databases">
        <authorList>
            <person name="Dong K."/>
        </authorList>
    </citation>
    <scope>NUCLEOTIDE SEQUENCE [LARGE SCALE GENOMIC DNA]</scope>
    <source>
        <strain evidence="4 5">JCM 31225</strain>
    </source>
</reference>
<feature type="transmembrane region" description="Helical" evidence="1">
    <location>
        <begin position="29"/>
        <end position="49"/>
    </location>
</feature>
<keyword evidence="1" id="KW-1133">Transmembrane helix</keyword>
<evidence type="ECO:0000259" key="2">
    <source>
        <dbReference type="Pfam" id="PF01757"/>
    </source>
</evidence>
<dbReference type="AlphaFoldDB" id="A0A6N8L2S6"/>
<protein>
    <submittedName>
        <fullName evidence="4">Acyltransferase family protein</fullName>
    </submittedName>
</protein>
<feature type="transmembrane region" description="Helical" evidence="1">
    <location>
        <begin position="282"/>
        <end position="298"/>
    </location>
</feature>
<dbReference type="GO" id="GO:0016747">
    <property type="term" value="F:acyltransferase activity, transferring groups other than amino-acyl groups"/>
    <property type="evidence" value="ECO:0007669"/>
    <property type="project" value="InterPro"/>
</dbReference>
<feature type="transmembrane region" description="Helical" evidence="1">
    <location>
        <begin position="337"/>
        <end position="361"/>
    </location>
</feature>
<sequence>MRYDIVFLRCIAVLSVVLYHLRVPLFANGYLGVDIFFVVSGFLISQIILEKQKQKRFKITQFYIQRAKRIIPPLATMLVATLLLIYILIPLKVYDFARFGFSSILFLSNAYYHSIQDYFAPSAQLNFLLHTWTLSLEWQFYLLYPLLIISFQPGGRKSTFRTLKILSVLMLLSFVIYMLSNHIAPRFAYYMLPARAWEFFAGGIISITGSEVPKRLSLKFRQWGGAIAIISLMIIILSKDLAAVRGINVLLTVALTSLVLWLEPNFSLFRHRLSKFFGNISYSWYLWHWPLIVLGIYFGGINEWWIKLAIFLISLILGWTSWHYVEIKRTSLKVGPLALCYAITLSVLFLGTKIIFVAQIMTPMSSSLTRFMHYYPRVEAHGQFGFGETHSTRAYPVTVDDLKRNARLVDSSKNYLLLGDCHAGMFARTIEELSKEYAVNLIQVTLDDTFPAPSANSSFNGNYDLMSYVFDSYIPNHYQKIDKVILSANYAGYSKDEVAKLITDTEKYFARYQIPTVYIGQTEAYNVEYPVVWYMKREYDIPGHRFLRNNRTLVNETMKKSSISKKYVDVYCSDIYKDDQQGIYMYDTDHFSIFGTDGYKPLLRETIFNTIK</sequence>
<feature type="transmembrane region" description="Helical" evidence="1">
    <location>
        <begin position="187"/>
        <end position="208"/>
    </location>
</feature>
<feature type="transmembrane region" description="Helical" evidence="1">
    <location>
        <begin position="163"/>
        <end position="181"/>
    </location>
</feature>
<comment type="caution">
    <text evidence="4">The sequence shown here is derived from an EMBL/GenBank/DDBJ whole genome shotgun (WGS) entry which is preliminary data.</text>
</comment>
<evidence type="ECO:0000259" key="3">
    <source>
        <dbReference type="Pfam" id="PF19040"/>
    </source>
</evidence>
<proteinExistence type="predicted"/>
<feature type="transmembrane region" description="Helical" evidence="1">
    <location>
        <begin position="5"/>
        <end position="23"/>
    </location>
</feature>
<keyword evidence="5" id="KW-1185">Reference proteome</keyword>
<dbReference type="RefSeq" id="WP_160370353.1">
    <property type="nucleotide sequence ID" value="NZ_WSQA01000014.1"/>
</dbReference>
<dbReference type="InterPro" id="IPR002656">
    <property type="entry name" value="Acyl_transf_3_dom"/>
</dbReference>
<evidence type="ECO:0000256" key="1">
    <source>
        <dbReference type="SAM" id="Phobius"/>
    </source>
</evidence>
<name>A0A6N8L2S6_9SPHI</name>
<feature type="transmembrane region" description="Helical" evidence="1">
    <location>
        <begin position="70"/>
        <end position="89"/>
    </location>
</feature>
<keyword evidence="1" id="KW-0812">Transmembrane</keyword>
<feature type="domain" description="Acyltransferase 3" evidence="2">
    <location>
        <begin position="5"/>
        <end position="320"/>
    </location>
</feature>
<dbReference type="InterPro" id="IPR050879">
    <property type="entry name" value="Acyltransferase_3"/>
</dbReference>
<gene>
    <name evidence="4" type="ORF">GQF63_16535</name>
</gene>
<accession>A0A6N8L2S6</accession>
<evidence type="ECO:0000313" key="4">
    <source>
        <dbReference type="EMBL" id="MVZ63636.1"/>
    </source>
</evidence>
<dbReference type="GO" id="GO:0009103">
    <property type="term" value="P:lipopolysaccharide biosynthetic process"/>
    <property type="evidence" value="ECO:0007669"/>
    <property type="project" value="TreeGrafter"/>
</dbReference>
<dbReference type="Pfam" id="PF01757">
    <property type="entry name" value="Acyl_transf_3"/>
    <property type="match status" value="1"/>
</dbReference>
<dbReference type="GO" id="GO:0016020">
    <property type="term" value="C:membrane"/>
    <property type="evidence" value="ECO:0007669"/>
    <property type="project" value="TreeGrafter"/>
</dbReference>
<dbReference type="PANTHER" id="PTHR23028">
    <property type="entry name" value="ACETYLTRANSFERASE"/>
    <property type="match status" value="1"/>
</dbReference>
<organism evidence="4 5">
    <name type="scientific">Sphingobacterium humi</name>
    <dbReference type="NCBI Taxonomy" id="1796905"/>
    <lineage>
        <taxon>Bacteria</taxon>
        <taxon>Pseudomonadati</taxon>
        <taxon>Bacteroidota</taxon>
        <taxon>Sphingobacteriia</taxon>
        <taxon>Sphingobacteriales</taxon>
        <taxon>Sphingobacteriaceae</taxon>
        <taxon>Sphingobacterium</taxon>
    </lineage>
</organism>
<dbReference type="EMBL" id="WSQA01000014">
    <property type="protein sequence ID" value="MVZ63636.1"/>
    <property type="molecule type" value="Genomic_DNA"/>
</dbReference>
<feature type="transmembrane region" description="Helical" evidence="1">
    <location>
        <begin position="220"/>
        <end position="237"/>
    </location>
</feature>
<evidence type="ECO:0000313" key="5">
    <source>
        <dbReference type="Proteomes" id="UP000435036"/>
    </source>
</evidence>
<dbReference type="InterPro" id="IPR043968">
    <property type="entry name" value="SGNH"/>
</dbReference>
<feature type="transmembrane region" description="Helical" evidence="1">
    <location>
        <begin position="304"/>
        <end position="325"/>
    </location>
</feature>
<keyword evidence="4" id="KW-0808">Transferase</keyword>
<dbReference type="OrthoDB" id="290051at2"/>
<keyword evidence="4" id="KW-0012">Acyltransferase</keyword>
<dbReference type="PANTHER" id="PTHR23028:SF53">
    <property type="entry name" value="ACYL_TRANSF_3 DOMAIN-CONTAINING PROTEIN"/>
    <property type="match status" value="1"/>
</dbReference>
<dbReference type="Pfam" id="PF19040">
    <property type="entry name" value="SGNH"/>
    <property type="match status" value="1"/>
</dbReference>
<keyword evidence="1" id="KW-0472">Membrane</keyword>
<feature type="transmembrane region" description="Helical" evidence="1">
    <location>
        <begin position="243"/>
        <end position="262"/>
    </location>
</feature>
<feature type="domain" description="SGNH" evidence="3">
    <location>
        <begin position="411"/>
        <end position="602"/>
    </location>
</feature>
<dbReference type="Proteomes" id="UP000435036">
    <property type="component" value="Unassembled WGS sequence"/>
</dbReference>
<feature type="transmembrane region" description="Helical" evidence="1">
    <location>
        <begin position="127"/>
        <end position="151"/>
    </location>
</feature>